<dbReference type="GO" id="GO:0008933">
    <property type="term" value="F:peptidoglycan lytic transglycosylase activity"/>
    <property type="evidence" value="ECO:0007669"/>
    <property type="project" value="InterPro"/>
</dbReference>
<comment type="caution">
    <text evidence="5">The sequence shown here is derived from an EMBL/GenBank/DDBJ whole genome shotgun (WGS) entry which is preliminary data.</text>
</comment>
<dbReference type="InterPro" id="IPR000189">
    <property type="entry name" value="Transglyc_AS"/>
</dbReference>
<dbReference type="STRING" id="797473.HMPREF9080_01807"/>
<dbReference type="GO" id="GO:0000270">
    <property type="term" value="P:peptidoglycan metabolic process"/>
    <property type="evidence" value="ECO:0007669"/>
    <property type="project" value="InterPro"/>
</dbReference>
<evidence type="ECO:0000256" key="3">
    <source>
        <dbReference type="SAM" id="SignalP"/>
    </source>
</evidence>
<proteinExistence type="inferred from homology"/>
<evidence type="ECO:0000256" key="2">
    <source>
        <dbReference type="SAM" id="MobiDB-lite"/>
    </source>
</evidence>
<dbReference type="InterPro" id="IPR023346">
    <property type="entry name" value="Lysozyme-like_dom_sf"/>
</dbReference>
<name>G9ZGA3_9GAMM</name>
<dbReference type="Proteomes" id="UP000004750">
    <property type="component" value="Unassembled WGS sequence"/>
</dbReference>
<dbReference type="Gene3D" id="1.10.530.10">
    <property type="match status" value="1"/>
</dbReference>
<feature type="chain" id="PRO_5003530084" evidence="3">
    <location>
        <begin position="20"/>
        <end position="215"/>
    </location>
</feature>
<feature type="compositionally biased region" description="Polar residues" evidence="2">
    <location>
        <begin position="26"/>
        <end position="39"/>
    </location>
</feature>
<keyword evidence="3" id="KW-0732">Signal</keyword>
<protein>
    <submittedName>
        <fullName evidence="5">Transglycosylase SLT domain protein</fullName>
    </submittedName>
</protein>
<dbReference type="PROSITE" id="PS51257">
    <property type="entry name" value="PROKAR_LIPOPROTEIN"/>
    <property type="match status" value="1"/>
</dbReference>
<evidence type="ECO:0000256" key="1">
    <source>
        <dbReference type="ARBA" id="ARBA00007734"/>
    </source>
</evidence>
<sequence length="215" mass="23174">MRNTSKLLTAVLLSLLLVACSDSGKTKSSGRTTQVTESTGGYDVGSLPSSQLNISGSFQTRQRQLSAMINKIAREVGVDPFFVHAIISAESAYKPGAKSHAGAMGLMQLMPGTARRFNVSSPFVPEQNVRGGATYLKWLLKEFGGDMQLAAAGYNAGEGNVRKYGRKIPPFIETRAYVPKVMAYYKRYRANPHEIGLGNVESPTTGSGCDARELC</sequence>
<dbReference type="PANTHER" id="PTHR37423:SF2">
    <property type="entry name" value="MEMBRANE-BOUND LYTIC MUREIN TRANSGLYCOSYLASE C"/>
    <property type="match status" value="1"/>
</dbReference>
<organism evidence="5 6">
    <name type="scientific">Cardiobacterium valvarum F0432</name>
    <dbReference type="NCBI Taxonomy" id="797473"/>
    <lineage>
        <taxon>Bacteria</taxon>
        <taxon>Pseudomonadati</taxon>
        <taxon>Pseudomonadota</taxon>
        <taxon>Gammaproteobacteria</taxon>
        <taxon>Cardiobacteriales</taxon>
        <taxon>Cardiobacteriaceae</taxon>
        <taxon>Cardiobacterium</taxon>
    </lineage>
</organism>
<evidence type="ECO:0000313" key="6">
    <source>
        <dbReference type="Proteomes" id="UP000004750"/>
    </source>
</evidence>
<dbReference type="CDD" id="cd00254">
    <property type="entry name" value="LT-like"/>
    <property type="match status" value="1"/>
</dbReference>
<evidence type="ECO:0000313" key="5">
    <source>
        <dbReference type="EMBL" id="EHM53343.1"/>
    </source>
</evidence>
<dbReference type="GO" id="GO:0016020">
    <property type="term" value="C:membrane"/>
    <property type="evidence" value="ECO:0007669"/>
    <property type="project" value="InterPro"/>
</dbReference>
<feature type="region of interest" description="Disordered" evidence="2">
    <location>
        <begin position="23"/>
        <end position="44"/>
    </location>
</feature>
<dbReference type="HOGENOM" id="CLU_065765_4_3_6"/>
<dbReference type="Pfam" id="PF01464">
    <property type="entry name" value="SLT"/>
    <property type="match status" value="1"/>
</dbReference>
<dbReference type="SUPFAM" id="SSF53955">
    <property type="entry name" value="Lysozyme-like"/>
    <property type="match status" value="1"/>
</dbReference>
<gene>
    <name evidence="5" type="ORF">HMPREF9080_01807</name>
</gene>
<feature type="signal peptide" evidence="3">
    <location>
        <begin position="1"/>
        <end position="19"/>
    </location>
</feature>
<dbReference type="AlphaFoldDB" id="G9ZGA3"/>
<dbReference type="RefSeq" id="WP_006985807.1">
    <property type="nucleotide sequence ID" value="NZ_JH417935.1"/>
</dbReference>
<dbReference type="PANTHER" id="PTHR37423">
    <property type="entry name" value="SOLUBLE LYTIC MUREIN TRANSGLYCOSYLASE-RELATED"/>
    <property type="match status" value="1"/>
</dbReference>
<dbReference type="InterPro" id="IPR008258">
    <property type="entry name" value="Transglycosylase_SLT_dom_1"/>
</dbReference>
<dbReference type="EMBL" id="AGCM01000104">
    <property type="protein sequence ID" value="EHM53343.1"/>
    <property type="molecule type" value="Genomic_DNA"/>
</dbReference>
<feature type="domain" description="Transglycosylase SLT" evidence="4">
    <location>
        <begin position="68"/>
        <end position="166"/>
    </location>
</feature>
<accession>G9ZGA3</accession>
<comment type="similarity">
    <text evidence="1">Belongs to the transglycosylase Slt family.</text>
</comment>
<dbReference type="PROSITE" id="PS00922">
    <property type="entry name" value="TRANSGLYCOSYLASE"/>
    <property type="match status" value="1"/>
</dbReference>
<evidence type="ECO:0000259" key="4">
    <source>
        <dbReference type="Pfam" id="PF01464"/>
    </source>
</evidence>
<reference evidence="5 6" key="1">
    <citation type="submission" date="2011-08" db="EMBL/GenBank/DDBJ databases">
        <authorList>
            <person name="Weinstock G."/>
            <person name="Sodergren E."/>
            <person name="Clifton S."/>
            <person name="Fulton L."/>
            <person name="Fulton B."/>
            <person name="Courtney L."/>
            <person name="Fronick C."/>
            <person name="Harrison M."/>
            <person name="Strong C."/>
            <person name="Farmer C."/>
            <person name="Delahaunty K."/>
            <person name="Markovic C."/>
            <person name="Hall O."/>
            <person name="Minx P."/>
            <person name="Tomlinson C."/>
            <person name="Mitreva M."/>
            <person name="Hou S."/>
            <person name="Chen J."/>
            <person name="Wollam A."/>
            <person name="Pepin K.H."/>
            <person name="Johnson M."/>
            <person name="Bhonagiri V."/>
            <person name="Zhang X."/>
            <person name="Suruliraj S."/>
            <person name="Warren W."/>
            <person name="Chinwalla A."/>
            <person name="Mardis E.R."/>
            <person name="Wilson R.K."/>
        </authorList>
    </citation>
    <scope>NUCLEOTIDE SEQUENCE [LARGE SCALE GENOMIC DNA]</scope>
    <source>
        <strain evidence="5 6">F0432</strain>
    </source>
</reference>